<dbReference type="InterPro" id="IPR035940">
    <property type="entry name" value="CAP_sf"/>
</dbReference>
<dbReference type="InterPro" id="IPR014044">
    <property type="entry name" value="CAP_dom"/>
</dbReference>
<evidence type="ECO:0000313" key="3">
    <source>
        <dbReference type="EMBL" id="WIA13851.1"/>
    </source>
</evidence>
<evidence type="ECO:0000313" key="4">
    <source>
        <dbReference type="Proteomes" id="UP001244341"/>
    </source>
</evidence>
<reference evidence="3 4" key="1">
    <citation type="submission" date="2023-05" db="EMBL/GenBank/DDBJ databases">
        <title>A 100% complete, gapless, phased diploid assembly of the Scenedesmus obliquus UTEX 3031 genome.</title>
        <authorList>
            <person name="Biondi T.C."/>
            <person name="Hanschen E.R."/>
            <person name="Kwon T."/>
            <person name="Eng W."/>
            <person name="Kruse C.P.S."/>
            <person name="Koehler S.I."/>
            <person name="Kunde Y."/>
            <person name="Gleasner C.D."/>
            <person name="You Mak K.T."/>
            <person name="Polle J."/>
            <person name="Hovde B.T."/>
            <person name="Starkenburg S.R."/>
        </authorList>
    </citation>
    <scope>NUCLEOTIDE SEQUENCE [LARGE SCALE GENOMIC DNA]</scope>
    <source>
        <strain evidence="3 4">DOE0152z</strain>
    </source>
</reference>
<protein>
    <recommendedName>
        <fullName evidence="2">SCP domain-containing protein</fullName>
    </recommendedName>
</protein>
<dbReference type="InterPro" id="IPR018244">
    <property type="entry name" value="Allrgn_V5/Tpx1_CS"/>
</dbReference>
<proteinExistence type="predicted"/>
<dbReference type="PROSITE" id="PS01010">
    <property type="entry name" value="CRISP_2"/>
    <property type="match status" value="1"/>
</dbReference>
<feature type="region of interest" description="Disordered" evidence="1">
    <location>
        <begin position="84"/>
        <end position="107"/>
    </location>
</feature>
<evidence type="ECO:0000256" key="1">
    <source>
        <dbReference type="SAM" id="MobiDB-lite"/>
    </source>
</evidence>
<dbReference type="SUPFAM" id="SSF55797">
    <property type="entry name" value="PR-1-like"/>
    <property type="match status" value="1"/>
</dbReference>
<feature type="domain" description="SCP" evidence="2">
    <location>
        <begin position="50"/>
        <end position="174"/>
    </location>
</feature>
<dbReference type="Pfam" id="PF00188">
    <property type="entry name" value="CAP"/>
    <property type="match status" value="1"/>
</dbReference>
<dbReference type="InterPro" id="IPR001283">
    <property type="entry name" value="CRISP-related"/>
</dbReference>
<sequence>MFVTFEAPQTAATVAPARTVGQLRQSLANLQRQQTSPAAVVLPSILPDSDGKQNVTASHNTLRRRHSAGPLLWDEQLARAAAAYARKEHVHHHSNKRSTRRPAGDGCGHVGSARYNFSSPGFSSDTGSFTQVVWRSSTPLGCAVQRCARGINGTSWEDGSLVACRYSPPGNIIGAFRSNVLPPTRRGALVQRHTP</sequence>
<dbReference type="EMBL" id="CP126212">
    <property type="protein sequence ID" value="WIA13851.1"/>
    <property type="molecule type" value="Genomic_DNA"/>
</dbReference>
<evidence type="ECO:0000259" key="2">
    <source>
        <dbReference type="SMART" id="SM00198"/>
    </source>
</evidence>
<dbReference type="Proteomes" id="UP001244341">
    <property type="component" value="Chromosome 5b"/>
</dbReference>
<organism evidence="3 4">
    <name type="scientific">Tetradesmus obliquus</name>
    <name type="common">Green alga</name>
    <name type="synonym">Acutodesmus obliquus</name>
    <dbReference type="NCBI Taxonomy" id="3088"/>
    <lineage>
        <taxon>Eukaryota</taxon>
        <taxon>Viridiplantae</taxon>
        <taxon>Chlorophyta</taxon>
        <taxon>core chlorophytes</taxon>
        <taxon>Chlorophyceae</taxon>
        <taxon>CS clade</taxon>
        <taxon>Sphaeropleales</taxon>
        <taxon>Scenedesmaceae</taxon>
        <taxon>Tetradesmus</taxon>
    </lineage>
</organism>
<name>A0ABY8U040_TETOB</name>
<gene>
    <name evidence="3" type="ORF">OEZ85_002425</name>
</gene>
<keyword evidence="4" id="KW-1185">Reference proteome</keyword>
<feature type="compositionally biased region" description="Basic residues" evidence="1">
    <location>
        <begin position="88"/>
        <end position="100"/>
    </location>
</feature>
<dbReference type="PANTHER" id="PTHR10334">
    <property type="entry name" value="CYSTEINE-RICH SECRETORY PROTEIN-RELATED"/>
    <property type="match status" value="1"/>
</dbReference>
<accession>A0ABY8U040</accession>
<dbReference type="SMART" id="SM00198">
    <property type="entry name" value="SCP"/>
    <property type="match status" value="1"/>
</dbReference>
<dbReference type="Gene3D" id="3.40.33.10">
    <property type="entry name" value="CAP"/>
    <property type="match status" value="2"/>
</dbReference>